<name>A0A3L8Q3V0_9GAMM</name>
<dbReference type="AlphaFoldDB" id="A0A3L8Q3V0"/>
<dbReference type="RefSeq" id="WP_121837021.1">
    <property type="nucleotide sequence ID" value="NZ_ML014753.1"/>
</dbReference>
<proteinExistence type="predicted"/>
<dbReference type="Proteomes" id="UP000281474">
    <property type="component" value="Unassembled WGS sequence"/>
</dbReference>
<keyword evidence="2" id="KW-1185">Reference proteome</keyword>
<reference evidence="1 2" key="1">
    <citation type="submission" date="2018-09" db="EMBL/GenBank/DDBJ databases">
        <title>Phylogeny of the Shewanellaceae, and recommendation for two new genera, Pseudoshewanella and Parashewanella.</title>
        <authorList>
            <person name="Wang G."/>
        </authorList>
    </citation>
    <scope>NUCLEOTIDE SEQUENCE [LARGE SCALE GENOMIC DNA]</scope>
    <source>
        <strain evidence="1 2">C51</strain>
    </source>
</reference>
<protein>
    <submittedName>
        <fullName evidence="1">Uncharacterized protein</fullName>
    </submittedName>
</protein>
<evidence type="ECO:0000313" key="2">
    <source>
        <dbReference type="Proteomes" id="UP000281474"/>
    </source>
</evidence>
<sequence length="133" mass="15554">MFLEATRYPLATFISFEVEKSSRSKKVHYPQGNSHKITVTRKKDGDVHYRVEANQSHKLHDDENTAKLTYSVFNCFKHLFSKQNIHRPKNEIPNPVCFVITDTNNSHAFDIWLRGDKTEACHIYTQKPDIVMM</sequence>
<dbReference type="EMBL" id="QZEI01000001">
    <property type="protein sequence ID" value="RLV61622.1"/>
    <property type="molecule type" value="Genomic_DNA"/>
</dbReference>
<gene>
    <name evidence="1" type="ORF">D5018_00445</name>
</gene>
<comment type="caution">
    <text evidence="1">The sequence shown here is derived from an EMBL/GenBank/DDBJ whole genome shotgun (WGS) entry which is preliminary data.</text>
</comment>
<accession>A0A3L8Q3V0</accession>
<organism evidence="1 2">
    <name type="scientific">Parashewanella curva</name>
    <dbReference type="NCBI Taxonomy" id="2338552"/>
    <lineage>
        <taxon>Bacteria</taxon>
        <taxon>Pseudomonadati</taxon>
        <taxon>Pseudomonadota</taxon>
        <taxon>Gammaproteobacteria</taxon>
        <taxon>Alteromonadales</taxon>
        <taxon>Shewanellaceae</taxon>
        <taxon>Parashewanella</taxon>
    </lineage>
</organism>
<evidence type="ECO:0000313" key="1">
    <source>
        <dbReference type="EMBL" id="RLV61622.1"/>
    </source>
</evidence>